<evidence type="ECO:0000256" key="1">
    <source>
        <dbReference type="SAM" id="Coils"/>
    </source>
</evidence>
<gene>
    <name evidence="2" type="ORF">PHAECO_LOCUS8015</name>
</gene>
<organism evidence="2 3">
    <name type="scientific">Phaedon cochleariae</name>
    <name type="common">Mustard beetle</name>
    <dbReference type="NCBI Taxonomy" id="80249"/>
    <lineage>
        <taxon>Eukaryota</taxon>
        <taxon>Metazoa</taxon>
        <taxon>Ecdysozoa</taxon>
        <taxon>Arthropoda</taxon>
        <taxon>Hexapoda</taxon>
        <taxon>Insecta</taxon>
        <taxon>Pterygota</taxon>
        <taxon>Neoptera</taxon>
        <taxon>Endopterygota</taxon>
        <taxon>Coleoptera</taxon>
        <taxon>Polyphaga</taxon>
        <taxon>Cucujiformia</taxon>
        <taxon>Chrysomeloidea</taxon>
        <taxon>Chrysomelidae</taxon>
        <taxon>Chrysomelinae</taxon>
        <taxon>Chrysomelini</taxon>
        <taxon>Phaedon</taxon>
    </lineage>
</organism>
<reference evidence="2" key="1">
    <citation type="submission" date="2022-01" db="EMBL/GenBank/DDBJ databases">
        <authorList>
            <person name="King R."/>
        </authorList>
    </citation>
    <scope>NUCLEOTIDE SEQUENCE</scope>
</reference>
<evidence type="ECO:0008006" key="4">
    <source>
        <dbReference type="Google" id="ProtNLM"/>
    </source>
</evidence>
<evidence type="ECO:0000313" key="2">
    <source>
        <dbReference type="EMBL" id="CAG9820726.1"/>
    </source>
</evidence>
<reference evidence="2" key="2">
    <citation type="submission" date="2022-10" db="EMBL/GenBank/DDBJ databases">
        <authorList>
            <consortium name="ENA_rothamsted_submissions"/>
            <consortium name="culmorum"/>
            <person name="King R."/>
        </authorList>
    </citation>
    <scope>NUCLEOTIDE SEQUENCE</scope>
</reference>
<dbReference type="Gene3D" id="3.30.70.1820">
    <property type="entry name" value="L1 transposable element, RRM domain"/>
    <property type="match status" value="1"/>
</dbReference>
<proteinExistence type="predicted"/>
<dbReference type="Proteomes" id="UP001153737">
    <property type="component" value="Chromosome 4"/>
</dbReference>
<evidence type="ECO:0000313" key="3">
    <source>
        <dbReference type="Proteomes" id="UP001153737"/>
    </source>
</evidence>
<keyword evidence="1" id="KW-0175">Coiled coil</keyword>
<protein>
    <recommendedName>
        <fullName evidence="4">Endonuclease-reverse transcriptase</fullName>
    </recommendedName>
</protein>
<dbReference type="OrthoDB" id="10066957at2759"/>
<feature type="coiled-coil region" evidence="1">
    <location>
        <begin position="45"/>
        <end position="82"/>
    </location>
</feature>
<dbReference type="EMBL" id="OU896710">
    <property type="protein sequence ID" value="CAG9820726.1"/>
    <property type="molecule type" value="Genomic_DNA"/>
</dbReference>
<accession>A0A9N9X5U4</accession>
<keyword evidence="3" id="KW-1185">Reference proteome</keyword>
<dbReference type="PANTHER" id="PTHR11505">
    <property type="entry name" value="L1 TRANSPOSABLE ELEMENT-RELATED"/>
    <property type="match status" value="1"/>
</dbReference>
<name>A0A9N9X5U4_PHACE</name>
<sequence>MALNPKDFQKLIKDTMKAIMSDQTFMESLIRNVTDHLNGKLDEIMSKQQQKIEECETKIKSLQSENENLQTQLDKHDQFQRRNCLRIFGIQESEGENTEDLMHNLINKTMKLKINVAANTEYCYRVGRPNIKSSQTLIGERNQTKPRAILIRFSNYKERQKVMENVRLLKGSGVVIREDLNRARLELLKAATNKYSYRNVWTRNGDIFANVEGRKRKIEKQSDLK</sequence>
<dbReference type="InterPro" id="IPR004244">
    <property type="entry name" value="Transposase_22"/>
</dbReference>
<dbReference type="AlphaFoldDB" id="A0A9N9X5U4"/>